<name>A0A6N1MYY8_ACILW</name>
<sequence length="65" mass="7413">MHMKKIILLSLLSLLIFSLILYRVERLGLAAIVISLTVCALIIMAASYLMEHAYIKDINSKDRHK</sequence>
<dbReference type="Proteomes" id="UP000509126">
    <property type="component" value="Chromosome"/>
</dbReference>
<keyword evidence="1" id="KW-1133">Transmembrane helix</keyword>
<feature type="transmembrane region" description="Helical" evidence="1">
    <location>
        <begin position="28"/>
        <end position="50"/>
    </location>
</feature>
<organism evidence="2 3">
    <name type="scientific">Acinetobacter lwoffii</name>
    <dbReference type="NCBI Taxonomy" id="28090"/>
    <lineage>
        <taxon>Bacteria</taxon>
        <taxon>Pseudomonadati</taxon>
        <taxon>Pseudomonadota</taxon>
        <taxon>Gammaproteobacteria</taxon>
        <taxon>Moraxellales</taxon>
        <taxon>Moraxellaceae</taxon>
        <taxon>Acinetobacter</taxon>
    </lineage>
</organism>
<keyword evidence="1" id="KW-0812">Transmembrane</keyword>
<reference evidence="2 3" key="1">
    <citation type="submission" date="2019-11" db="EMBL/GenBank/DDBJ databases">
        <title>FDA dAtabase for Regulatory Grade micrObial Sequences (FDA-ARGOS): Supporting development and validation of Infectious Disease Dx tests.</title>
        <authorList>
            <person name="Patel R."/>
            <person name="Rucinski S."/>
            <person name="Tallon L."/>
            <person name="Sadzewicz L."/>
            <person name="Vavikolanu K."/>
            <person name="Mehta A."/>
            <person name="Aluvathingal J."/>
            <person name="Nadendla S."/>
            <person name="Nandy P."/>
            <person name="Geyer C."/>
            <person name="Yan Y."/>
            <person name="Sichtig H."/>
        </authorList>
    </citation>
    <scope>NUCLEOTIDE SEQUENCE [LARGE SCALE GENOMIC DNA]</scope>
    <source>
        <strain evidence="2 3">FDAARGOS_557</strain>
    </source>
</reference>
<accession>A0A6N1MYY8</accession>
<dbReference type="EMBL" id="CP054803">
    <property type="protein sequence ID" value="QKU23042.1"/>
    <property type="molecule type" value="Genomic_DNA"/>
</dbReference>
<evidence type="ECO:0000313" key="3">
    <source>
        <dbReference type="Proteomes" id="UP000509126"/>
    </source>
</evidence>
<proteinExistence type="predicted"/>
<gene>
    <name evidence="2" type="ORF">FOB19_10120</name>
</gene>
<evidence type="ECO:0000256" key="1">
    <source>
        <dbReference type="SAM" id="Phobius"/>
    </source>
</evidence>
<protein>
    <submittedName>
        <fullName evidence="2">Uncharacterized protein</fullName>
    </submittedName>
</protein>
<dbReference type="AlphaFoldDB" id="A0A6N1MYY8"/>
<keyword evidence="1" id="KW-0472">Membrane</keyword>
<evidence type="ECO:0000313" key="2">
    <source>
        <dbReference type="EMBL" id="QKU23042.1"/>
    </source>
</evidence>